<dbReference type="InterPro" id="IPR008042">
    <property type="entry name" value="Retrotrans_Pao"/>
</dbReference>
<sequence>MEQRLLRKPEIAAQYHDFLAEYKSMDHMEEVRPHESPRVPPVYIPHHFVLRESSSTTKLRVVFNASCKTSDGTSLNDHLMVGPKLQQDIAAIILRWRQFRHVYTADIAKMFRQILIHPDDADFQRILWRLPHAQSIQHYRLLTVTYGMASAPYLAMRVLQQLALDEGSAFPAALPICKNSIYVDDVLFGADDIMTLREARSQLVSLMDRGGFPLRKWTANSTELLEDIPDDQRESSDRPINKDDSLKVLGLSWSPHEDSFRFLISPYMQTVHTKRSVLSFIARLYDPLGWASPVVISAKILMQELWLRKLGWDSPVPNDLLKQWTDYCSDLPHLSGTRVPRWTGMHEKKIGLELHGFADASTRAYAAVVYIRILHSLTDIQVSLIAGKTKVAPLKTVSVPHLELNAVALLSRLMDWVRSTLKLDQIPLYGWTDSTIALA</sequence>
<dbReference type="EMBL" id="LBMM01011720">
    <property type="protein sequence ID" value="KMQ86668.1"/>
    <property type="molecule type" value="Genomic_DNA"/>
</dbReference>
<dbReference type="PANTHER" id="PTHR47331:SF5">
    <property type="entry name" value="RIBONUCLEASE H"/>
    <property type="match status" value="1"/>
</dbReference>
<dbReference type="Gene3D" id="3.30.70.270">
    <property type="match status" value="1"/>
</dbReference>
<dbReference type="AlphaFoldDB" id="A0A0J7K8B6"/>
<dbReference type="Proteomes" id="UP000036403">
    <property type="component" value="Unassembled WGS sequence"/>
</dbReference>
<evidence type="ECO:0000313" key="1">
    <source>
        <dbReference type="EMBL" id="KMQ86668.1"/>
    </source>
</evidence>
<dbReference type="Gene3D" id="3.10.10.10">
    <property type="entry name" value="HIV Type 1 Reverse Transcriptase, subunit A, domain 1"/>
    <property type="match status" value="1"/>
</dbReference>
<dbReference type="SUPFAM" id="SSF56672">
    <property type="entry name" value="DNA/RNA polymerases"/>
    <property type="match status" value="1"/>
</dbReference>
<dbReference type="InterPro" id="IPR043502">
    <property type="entry name" value="DNA/RNA_pol_sf"/>
</dbReference>
<accession>A0A0J7K8B6</accession>
<proteinExistence type="predicted"/>
<dbReference type="Pfam" id="PF05380">
    <property type="entry name" value="Peptidase_A17"/>
    <property type="match status" value="1"/>
</dbReference>
<organism evidence="1 2">
    <name type="scientific">Lasius niger</name>
    <name type="common">Black garden ant</name>
    <dbReference type="NCBI Taxonomy" id="67767"/>
    <lineage>
        <taxon>Eukaryota</taxon>
        <taxon>Metazoa</taxon>
        <taxon>Ecdysozoa</taxon>
        <taxon>Arthropoda</taxon>
        <taxon>Hexapoda</taxon>
        <taxon>Insecta</taxon>
        <taxon>Pterygota</taxon>
        <taxon>Neoptera</taxon>
        <taxon>Endopterygota</taxon>
        <taxon>Hymenoptera</taxon>
        <taxon>Apocrita</taxon>
        <taxon>Aculeata</taxon>
        <taxon>Formicoidea</taxon>
        <taxon>Formicidae</taxon>
        <taxon>Formicinae</taxon>
        <taxon>Lasius</taxon>
        <taxon>Lasius</taxon>
    </lineage>
</organism>
<dbReference type="InterPro" id="IPR043128">
    <property type="entry name" value="Rev_trsase/Diguanyl_cyclase"/>
</dbReference>
<evidence type="ECO:0000313" key="2">
    <source>
        <dbReference type="Proteomes" id="UP000036403"/>
    </source>
</evidence>
<dbReference type="PANTHER" id="PTHR47331">
    <property type="entry name" value="PHD-TYPE DOMAIN-CONTAINING PROTEIN"/>
    <property type="match status" value="1"/>
</dbReference>
<comment type="caution">
    <text evidence="1">The sequence shown here is derived from an EMBL/GenBank/DDBJ whole genome shotgun (WGS) entry which is preliminary data.</text>
</comment>
<dbReference type="OrthoDB" id="7697913at2759"/>
<gene>
    <name evidence="1" type="ORF">RF55_14291</name>
</gene>
<dbReference type="PaxDb" id="67767-A0A0J7K8B6"/>
<reference evidence="1 2" key="1">
    <citation type="submission" date="2015-04" db="EMBL/GenBank/DDBJ databases">
        <title>Lasius niger genome sequencing.</title>
        <authorList>
            <person name="Konorov E.A."/>
            <person name="Nikitin M.A."/>
            <person name="Kirill M.V."/>
            <person name="Chang P."/>
        </authorList>
    </citation>
    <scope>NUCLEOTIDE SEQUENCE [LARGE SCALE GENOMIC DNA]</scope>
    <source>
        <tissue evidence="1">Whole</tissue>
    </source>
</reference>
<evidence type="ECO:0008006" key="3">
    <source>
        <dbReference type="Google" id="ProtNLM"/>
    </source>
</evidence>
<dbReference type="GO" id="GO:0071897">
    <property type="term" value="P:DNA biosynthetic process"/>
    <property type="evidence" value="ECO:0007669"/>
    <property type="project" value="UniProtKB-ARBA"/>
</dbReference>
<name>A0A0J7K8B6_LASNI</name>
<dbReference type="CDD" id="cd01644">
    <property type="entry name" value="RT_pepA17"/>
    <property type="match status" value="1"/>
</dbReference>
<keyword evidence="2" id="KW-1185">Reference proteome</keyword>
<protein>
    <recommendedName>
        <fullName evidence="3">Reverse transcriptase domain-containing protein</fullName>
    </recommendedName>
</protein>
<dbReference type="STRING" id="67767.A0A0J7K8B6"/>